<sequence length="97" mass="10264">MTNEQPETPQQQDIDVRDNRESKAYAANSMQRVARASNGGAPPRDALKPGEMPEHGTEGTASGNPVAGLEIDAKDLEEAVEPSQDVQEVDGPTVGHA</sequence>
<feature type="compositionally biased region" description="Basic and acidic residues" evidence="1">
    <location>
        <begin position="14"/>
        <end position="23"/>
    </location>
</feature>
<comment type="caution">
    <text evidence="2">The sequence shown here is derived from an EMBL/GenBank/DDBJ whole genome shotgun (WGS) entry which is preliminary data.</text>
</comment>
<dbReference type="EMBL" id="JACHZG010000001">
    <property type="protein sequence ID" value="MBB3328563.1"/>
    <property type="molecule type" value="Genomic_DNA"/>
</dbReference>
<feature type="compositionally biased region" description="Basic and acidic residues" evidence="1">
    <location>
        <begin position="45"/>
        <end position="57"/>
    </location>
</feature>
<reference evidence="2 3" key="1">
    <citation type="submission" date="2020-08" db="EMBL/GenBank/DDBJ databases">
        <title>Sequencing the genomes of 1000 actinobacteria strains.</title>
        <authorList>
            <person name="Klenk H.-P."/>
        </authorList>
    </citation>
    <scope>NUCLEOTIDE SEQUENCE [LARGE SCALE GENOMIC DNA]</scope>
    <source>
        <strain evidence="2 3">DSM 11053</strain>
    </source>
</reference>
<evidence type="ECO:0000256" key="1">
    <source>
        <dbReference type="SAM" id="MobiDB-lite"/>
    </source>
</evidence>
<feature type="compositionally biased region" description="Polar residues" evidence="1">
    <location>
        <begin position="1"/>
        <end position="13"/>
    </location>
</feature>
<evidence type="ECO:0000313" key="3">
    <source>
        <dbReference type="Proteomes" id="UP000565572"/>
    </source>
</evidence>
<organism evidence="2 3">
    <name type="scientific">Microlunatus antarcticus</name>
    <dbReference type="NCBI Taxonomy" id="53388"/>
    <lineage>
        <taxon>Bacteria</taxon>
        <taxon>Bacillati</taxon>
        <taxon>Actinomycetota</taxon>
        <taxon>Actinomycetes</taxon>
        <taxon>Propionibacteriales</taxon>
        <taxon>Propionibacteriaceae</taxon>
        <taxon>Microlunatus</taxon>
    </lineage>
</organism>
<dbReference type="AlphaFoldDB" id="A0A7W5JYG8"/>
<proteinExistence type="predicted"/>
<evidence type="ECO:0000313" key="2">
    <source>
        <dbReference type="EMBL" id="MBB3328563.1"/>
    </source>
</evidence>
<accession>A0A7W5JYG8</accession>
<feature type="region of interest" description="Disordered" evidence="1">
    <location>
        <begin position="1"/>
        <end position="97"/>
    </location>
</feature>
<name>A0A7W5JYG8_9ACTN</name>
<protein>
    <submittedName>
        <fullName evidence="2">Uncharacterized protein</fullName>
    </submittedName>
</protein>
<gene>
    <name evidence="2" type="ORF">FHX39_003507</name>
</gene>
<dbReference type="RefSeq" id="WP_183340499.1">
    <property type="nucleotide sequence ID" value="NZ_JACHZG010000001.1"/>
</dbReference>
<dbReference type="Proteomes" id="UP000565572">
    <property type="component" value="Unassembled WGS sequence"/>
</dbReference>
<keyword evidence="3" id="KW-1185">Reference proteome</keyword>